<evidence type="ECO:0000313" key="6">
    <source>
        <dbReference type="Proteomes" id="UP001201273"/>
    </source>
</evidence>
<dbReference type="SMART" id="SM00530">
    <property type="entry name" value="HTH_XRE"/>
    <property type="match status" value="1"/>
</dbReference>
<keyword evidence="6" id="KW-1185">Reference proteome</keyword>
<keyword evidence="2" id="KW-0238">DNA-binding</keyword>
<evidence type="ECO:0000256" key="1">
    <source>
        <dbReference type="ARBA" id="ARBA00023015"/>
    </source>
</evidence>
<dbReference type="CDD" id="cd00093">
    <property type="entry name" value="HTH_XRE"/>
    <property type="match status" value="1"/>
</dbReference>
<evidence type="ECO:0000256" key="3">
    <source>
        <dbReference type="ARBA" id="ARBA00023163"/>
    </source>
</evidence>
<dbReference type="EMBL" id="JAIMJA010000003">
    <property type="protein sequence ID" value="MCE2593973.1"/>
    <property type="molecule type" value="Genomic_DNA"/>
</dbReference>
<keyword evidence="3" id="KW-0804">Transcription</keyword>
<dbReference type="InterPro" id="IPR050807">
    <property type="entry name" value="TransReg_Diox_bact_type"/>
</dbReference>
<reference evidence="5 6" key="1">
    <citation type="journal article" date="2022" name="Environ. Microbiol. Rep.">
        <title>Eco-phylogenetic analyses reveal divergent evolution of vitamin B12 metabolism in the marine bacterial family 'Psychromonadaceae'.</title>
        <authorList>
            <person name="Jin X."/>
            <person name="Yang Y."/>
            <person name="Cao H."/>
            <person name="Gao B."/>
            <person name="Zhao Z."/>
        </authorList>
    </citation>
    <scope>NUCLEOTIDE SEQUENCE [LARGE SCALE GENOMIC DNA]</scope>
    <source>
        <strain evidence="5 6">MKS20</strain>
    </source>
</reference>
<protein>
    <submittedName>
        <fullName evidence="5">Helix-turn-helix transcriptional regulator</fullName>
    </submittedName>
</protein>
<keyword evidence="1" id="KW-0805">Transcription regulation</keyword>
<dbReference type="SUPFAM" id="SSF47413">
    <property type="entry name" value="lambda repressor-like DNA-binding domains"/>
    <property type="match status" value="1"/>
</dbReference>
<dbReference type="PROSITE" id="PS50943">
    <property type="entry name" value="HTH_CROC1"/>
    <property type="match status" value="1"/>
</dbReference>
<evidence type="ECO:0000259" key="4">
    <source>
        <dbReference type="PROSITE" id="PS50943"/>
    </source>
</evidence>
<dbReference type="InterPro" id="IPR001387">
    <property type="entry name" value="Cro/C1-type_HTH"/>
</dbReference>
<evidence type="ECO:0000256" key="2">
    <source>
        <dbReference type="ARBA" id="ARBA00023125"/>
    </source>
</evidence>
<dbReference type="InterPro" id="IPR010982">
    <property type="entry name" value="Lambda_DNA-bd_dom_sf"/>
</dbReference>
<evidence type="ECO:0000313" key="5">
    <source>
        <dbReference type="EMBL" id="MCE2593973.1"/>
    </source>
</evidence>
<dbReference type="RefSeq" id="WP_233051556.1">
    <property type="nucleotide sequence ID" value="NZ_JAIMJA010000003.1"/>
</dbReference>
<dbReference type="PANTHER" id="PTHR46797:SF23">
    <property type="entry name" value="HTH-TYPE TRANSCRIPTIONAL REGULATOR SUTR"/>
    <property type="match status" value="1"/>
</dbReference>
<sequence>MENQELIQFGLLVKKRRLEQNLSQEQLALSCDLDRTYISSIERGKRNVGLLNIIKIAKALNVEPSQLLTFDGYLNG</sequence>
<dbReference type="PANTHER" id="PTHR46797">
    <property type="entry name" value="HTH-TYPE TRANSCRIPTIONAL REGULATOR"/>
    <property type="match status" value="1"/>
</dbReference>
<name>A0ABS8W8A0_9GAMM</name>
<feature type="domain" description="HTH cro/C1-type" evidence="4">
    <location>
        <begin position="13"/>
        <end position="67"/>
    </location>
</feature>
<dbReference type="Gene3D" id="1.10.260.40">
    <property type="entry name" value="lambda repressor-like DNA-binding domains"/>
    <property type="match status" value="1"/>
</dbReference>
<dbReference type="Proteomes" id="UP001201273">
    <property type="component" value="Unassembled WGS sequence"/>
</dbReference>
<dbReference type="Pfam" id="PF01381">
    <property type="entry name" value="HTH_3"/>
    <property type="match status" value="1"/>
</dbReference>
<proteinExistence type="predicted"/>
<comment type="caution">
    <text evidence="5">The sequence shown here is derived from an EMBL/GenBank/DDBJ whole genome shotgun (WGS) entry which is preliminary data.</text>
</comment>
<gene>
    <name evidence="5" type="ORF">K6Y31_03985</name>
</gene>
<organism evidence="5 6">
    <name type="scientific">Motilimonas cestriensis</name>
    <dbReference type="NCBI Taxonomy" id="2742685"/>
    <lineage>
        <taxon>Bacteria</taxon>
        <taxon>Pseudomonadati</taxon>
        <taxon>Pseudomonadota</taxon>
        <taxon>Gammaproteobacteria</taxon>
        <taxon>Alteromonadales</taxon>
        <taxon>Alteromonadales genera incertae sedis</taxon>
        <taxon>Motilimonas</taxon>
    </lineage>
</organism>
<accession>A0ABS8W8A0</accession>